<evidence type="ECO:0000313" key="15">
    <source>
        <dbReference type="Proteomes" id="UP001210925"/>
    </source>
</evidence>
<evidence type="ECO:0000259" key="13">
    <source>
        <dbReference type="PROSITE" id="PS51194"/>
    </source>
</evidence>
<comment type="cofactor">
    <cofactor evidence="1">
        <name>Mn(2+)</name>
        <dbReference type="ChEBI" id="CHEBI:29035"/>
    </cofactor>
</comment>
<comment type="catalytic activity">
    <reaction evidence="11">
        <text>ATP + H2O = ADP + phosphate + H(+)</text>
        <dbReference type="Rhea" id="RHEA:13065"/>
        <dbReference type="ChEBI" id="CHEBI:15377"/>
        <dbReference type="ChEBI" id="CHEBI:15378"/>
        <dbReference type="ChEBI" id="CHEBI:30616"/>
        <dbReference type="ChEBI" id="CHEBI:43474"/>
        <dbReference type="ChEBI" id="CHEBI:456216"/>
        <dbReference type="EC" id="3.6.4.13"/>
    </reaction>
</comment>
<dbReference type="Gene3D" id="1.20.58.1080">
    <property type="match status" value="1"/>
</dbReference>
<dbReference type="Pfam" id="PF18147">
    <property type="entry name" value="Suv3_C_1"/>
    <property type="match status" value="1"/>
</dbReference>
<evidence type="ECO:0000256" key="6">
    <source>
        <dbReference type="ARBA" id="ARBA00022801"/>
    </source>
</evidence>
<dbReference type="Pfam" id="PF00271">
    <property type="entry name" value="Helicase_C"/>
    <property type="match status" value="1"/>
</dbReference>
<dbReference type="Pfam" id="PF22527">
    <property type="entry name" value="DEXQc_Suv3"/>
    <property type="match status" value="1"/>
</dbReference>
<evidence type="ECO:0000256" key="9">
    <source>
        <dbReference type="ARBA" id="ARBA00022946"/>
    </source>
</evidence>
<gene>
    <name evidence="14" type="primary">SUPV3L1</name>
    <name evidence="14" type="ORF">HK103_004140</name>
</gene>
<reference evidence="14" key="1">
    <citation type="submission" date="2020-05" db="EMBL/GenBank/DDBJ databases">
        <title>Phylogenomic resolution of chytrid fungi.</title>
        <authorList>
            <person name="Stajich J.E."/>
            <person name="Amses K."/>
            <person name="Simmons R."/>
            <person name="Seto K."/>
            <person name="Myers J."/>
            <person name="Bonds A."/>
            <person name="Quandt C.A."/>
            <person name="Barry K."/>
            <person name="Liu P."/>
            <person name="Grigoriev I."/>
            <person name="Longcore J.E."/>
            <person name="James T.Y."/>
        </authorList>
    </citation>
    <scope>NUCLEOTIDE SEQUENCE</scope>
    <source>
        <strain evidence="14">PLAUS21</strain>
    </source>
</reference>
<feature type="region of interest" description="Disordered" evidence="12">
    <location>
        <begin position="539"/>
        <end position="571"/>
    </location>
</feature>
<dbReference type="InterPro" id="IPR027417">
    <property type="entry name" value="P-loop_NTPase"/>
</dbReference>
<dbReference type="AlphaFoldDB" id="A0AAD5Y630"/>
<dbReference type="InterPro" id="IPR041082">
    <property type="entry name" value="Suv3_C_1"/>
</dbReference>
<dbReference type="GO" id="GO:0016787">
    <property type="term" value="F:hydrolase activity"/>
    <property type="evidence" value="ECO:0007669"/>
    <property type="project" value="UniProtKB-KW"/>
</dbReference>
<organism evidence="14 15">
    <name type="scientific">Boothiomyces macroporosus</name>
    <dbReference type="NCBI Taxonomy" id="261099"/>
    <lineage>
        <taxon>Eukaryota</taxon>
        <taxon>Fungi</taxon>
        <taxon>Fungi incertae sedis</taxon>
        <taxon>Chytridiomycota</taxon>
        <taxon>Chytridiomycota incertae sedis</taxon>
        <taxon>Chytridiomycetes</taxon>
        <taxon>Rhizophydiales</taxon>
        <taxon>Terramycetaceae</taxon>
        <taxon>Boothiomyces</taxon>
    </lineage>
</organism>
<dbReference type="Proteomes" id="UP001210925">
    <property type="component" value="Unassembled WGS sequence"/>
</dbReference>
<dbReference type="InterPro" id="IPR022192">
    <property type="entry name" value="SUV3_C"/>
</dbReference>
<dbReference type="SMART" id="SM00490">
    <property type="entry name" value="HELICc"/>
    <property type="match status" value="1"/>
</dbReference>
<comment type="caution">
    <text evidence="14">The sequence shown here is derived from an EMBL/GenBank/DDBJ whole genome shotgun (WGS) entry which is preliminary data.</text>
</comment>
<protein>
    <recommendedName>
        <fullName evidence="4">RNA helicase</fullName>
        <ecNumber evidence="4">3.6.4.13</ecNumber>
    </recommendedName>
</protein>
<dbReference type="Gene3D" id="1.20.272.40">
    <property type="match status" value="1"/>
</dbReference>
<comment type="cofactor">
    <cofactor evidence="2">
        <name>Mg(2+)</name>
        <dbReference type="ChEBI" id="CHEBI:18420"/>
    </cofactor>
</comment>
<dbReference type="GO" id="GO:0000965">
    <property type="term" value="P:mitochondrial RNA 3'-end processing"/>
    <property type="evidence" value="ECO:0007669"/>
    <property type="project" value="TreeGrafter"/>
</dbReference>
<keyword evidence="6" id="KW-0378">Hydrolase</keyword>
<dbReference type="PANTHER" id="PTHR12131">
    <property type="entry name" value="ATP-DEPENDENT RNA AND DNA HELICASE"/>
    <property type="match status" value="1"/>
</dbReference>
<evidence type="ECO:0000256" key="5">
    <source>
        <dbReference type="ARBA" id="ARBA00022741"/>
    </source>
</evidence>
<dbReference type="InterPro" id="IPR044774">
    <property type="entry name" value="Suv3_DEXQc"/>
</dbReference>
<dbReference type="CDD" id="cd18805">
    <property type="entry name" value="SF2_C_suv3"/>
    <property type="match status" value="1"/>
</dbReference>
<dbReference type="GO" id="GO:0005524">
    <property type="term" value="F:ATP binding"/>
    <property type="evidence" value="ECO:0007669"/>
    <property type="project" value="UniProtKB-KW"/>
</dbReference>
<accession>A0AAD5Y630</accession>
<dbReference type="CDD" id="cd17913">
    <property type="entry name" value="DEXQc_Suv3"/>
    <property type="match status" value="1"/>
</dbReference>
<dbReference type="GO" id="GO:0003724">
    <property type="term" value="F:RNA helicase activity"/>
    <property type="evidence" value="ECO:0007669"/>
    <property type="project" value="UniProtKB-EC"/>
</dbReference>
<evidence type="ECO:0000256" key="4">
    <source>
        <dbReference type="ARBA" id="ARBA00012552"/>
    </source>
</evidence>
<evidence type="ECO:0000256" key="12">
    <source>
        <dbReference type="SAM" id="MobiDB-lite"/>
    </source>
</evidence>
<feature type="compositionally biased region" description="Basic and acidic residues" evidence="12">
    <location>
        <begin position="553"/>
        <end position="565"/>
    </location>
</feature>
<sequence>MLGLDDLEVQQLHSTWYKENKQKLLSSKFKNYDTEIIPLFFRYIQGNIPNVEKFDLIMASTDLRTPAESYKARDMKRRIIMHVGPTNSGKTYSALQKFYKSESGVYCGPLRLLAHEIYDKSNSLGYPCNLVTGEEKRESDVEMTNLEKVFDIAIGNDERGWAWTRALLGVRANEVHLCGEESAVPLIERILEETGESLEIKRYNRLTPLSIQNKAIRSLKNIEKGDCIVTFSRKSIFSLKAAIEKNNTVAVIYGGLPPETRADQARLFNSNDYNVLVASDAIGMGLNLNIKRIIFESLEKYNGVKWEPLEVSQVKQIAGRAGRFKTQYEHGQVTTLEQQDLKKLHHYMNSEIPKIQKAGLLPEIDQIEKFNETLPGLKLADLLTRFQELATLDQNYFFCNLKDLCRLAEALEGIPLTLKDRYTFIQSPCGKHDQIMDCFTDFANKHSTDTVVYIKDYIQFQNTGNLSTLETLHKIIILYLWLGQRFPETFVDLEEALVLKVKIEERINEKLQSMSFRKRKRMFEEEHLQQLMKQQERLLNSTSDEPVSVAETKSGDAKPEQLPKRERTRRY</sequence>
<dbReference type="InterPro" id="IPR050699">
    <property type="entry name" value="RNA-DNA_Helicase"/>
</dbReference>
<evidence type="ECO:0000256" key="7">
    <source>
        <dbReference type="ARBA" id="ARBA00022806"/>
    </source>
</evidence>
<dbReference type="EC" id="3.6.4.13" evidence="4"/>
<dbReference type="InterPro" id="IPR001650">
    <property type="entry name" value="Helicase_C-like"/>
</dbReference>
<evidence type="ECO:0000256" key="10">
    <source>
        <dbReference type="ARBA" id="ARBA00023128"/>
    </source>
</evidence>
<name>A0AAD5Y630_9FUNG</name>
<comment type="subcellular location">
    <subcellularLocation>
        <location evidence="3">Mitochondrion</location>
    </subcellularLocation>
</comment>
<dbReference type="SUPFAM" id="SSF52540">
    <property type="entry name" value="P-loop containing nucleoside triphosphate hydrolases"/>
    <property type="match status" value="2"/>
</dbReference>
<proteinExistence type="predicted"/>
<evidence type="ECO:0000256" key="3">
    <source>
        <dbReference type="ARBA" id="ARBA00004173"/>
    </source>
</evidence>
<dbReference type="Gene3D" id="3.40.50.300">
    <property type="entry name" value="P-loop containing nucleotide triphosphate hydrolases"/>
    <property type="match status" value="2"/>
</dbReference>
<evidence type="ECO:0000256" key="1">
    <source>
        <dbReference type="ARBA" id="ARBA00001936"/>
    </source>
</evidence>
<keyword evidence="10" id="KW-0496">Mitochondrion</keyword>
<dbReference type="PROSITE" id="PS51194">
    <property type="entry name" value="HELICASE_CTER"/>
    <property type="match status" value="1"/>
</dbReference>
<keyword evidence="15" id="KW-1185">Reference proteome</keyword>
<keyword evidence="9" id="KW-0809">Transit peptide</keyword>
<dbReference type="FunFam" id="3.40.50.300:FF:000957">
    <property type="entry name" value="ATP-dependent RNA helicase SUV3L, mitochondrial"/>
    <property type="match status" value="1"/>
</dbReference>
<keyword evidence="5" id="KW-0547">Nucleotide-binding</keyword>
<evidence type="ECO:0000256" key="11">
    <source>
        <dbReference type="ARBA" id="ARBA00047984"/>
    </source>
</evidence>
<dbReference type="EMBL" id="JADGKB010000032">
    <property type="protein sequence ID" value="KAJ3258006.1"/>
    <property type="molecule type" value="Genomic_DNA"/>
</dbReference>
<keyword evidence="7 14" id="KW-0347">Helicase</keyword>
<dbReference type="GO" id="GO:0045025">
    <property type="term" value="C:mitochondrial degradosome"/>
    <property type="evidence" value="ECO:0007669"/>
    <property type="project" value="TreeGrafter"/>
</dbReference>
<evidence type="ECO:0000256" key="8">
    <source>
        <dbReference type="ARBA" id="ARBA00022840"/>
    </source>
</evidence>
<feature type="domain" description="Helicase C-terminal" evidence="13">
    <location>
        <begin position="214"/>
        <end position="368"/>
    </location>
</feature>
<dbReference type="Pfam" id="PF12513">
    <property type="entry name" value="SUV3_C"/>
    <property type="match status" value="1"/>
</dbReference>
<keyword evidence="8" id="KW-0067">ATP-binding</keyword>
<dbReference type="PANTHER" id="PTHR12131:SF1">
    <property type="entry name" value="ATP-DEPENDENT RNA HELICASE SUPV3L1, MITOCHONDRIAL-RELATED"/>
    <property type="match status" value="1"/>
</dbReference>
<evidence type="ECO:0000256" key="2">
    <source>
        <dbReference type="ARBA" id="ARBA00001946"/>
    </source>
</evidence>
<dbReference type="InterPro" id="IPR055206">
    <property type="entry name" value="DEXQc_SUV3"/>
</dbReference>
<evidence type="ECO:0000313" key="14">
    <source>
        <dbReference type="EMBL" id="KAJ3258006.1"/>
    </source>
</evidence>